<feature type="domain" description="Exocyst complex subunit Exo70 C-terminal" evidence="7">
    <location>
        <begin position="333"/>
        <end position="679"/>
    </location>
</feature>
<dbReference type="PANTHER" id="PTHR12542">
    <property type="entry name" value="EXOCYST COMPLEX PROTEIN EXO70"/>
    <property type="match status" value="1"/>
</dbReference>
<evidence type="ECO:0000313" key="8">
    <source>
        <dbReference type="EMBL" id="CAD5111361.1"/>
    </source>
</evidence>
<reference evidence="8 9" key="1">
    <citation type="submission" date="2020-08" db="EMBL/GenBank/DDBJ databases">
        <authorList>
            <person name="Hejnol A."/>
        </authorList>
    </citation>
    <scope>NUCLEOTIDE SEQUENCE [LARGE SCALE GENOMIC DNA]</scope>
</reference>
<evidence type="ECO:0000256" key="6">
    <source>
        <dbReference type="SAM" id="MobiDB-lite"/>
    </source>
</evidence>
<dbReference type="GO" id="GO:0006887">
    <property type="term" value="P:exocytosis"/>
    <property type="evidence" value="ECO:0007669"/>
    <property type="project" value="UniProtKB-KW"/>
</dbReference>
<dbReference type="EMBL" id="CAJFCJ010000001">
    <property type="protein sequence ID" value="CAD5111361.1"/>
    <property type="molecule type" value="Genomic_DNA"/>
</dbReference>
<evidence type="ECO:0000256" key="3">
    <source>
        <dbReference type="ARBA" id="ARBA00022483"/>
    </source>
</evidence>
<dbReference type="SUPFAM" id="SSF74788">
    <property type="entry name" value="Cullin repeat-like"/>
    <property type="match status" value="1"/>
</dbReference>
<feature type="region of interest" description="Disordered" evidence="6">
    <location>
        <begin position="292"/>
        <end position="315"/>
    </location>
</feature>
<dbReference type="Pfam" id="PF03081">
    <property type="entry name" value="Exo70_C"/>
    <property type="match status" value="1"/>
</dbReference>
<dbReference type="GO" id="GO:0015031">
    <property type="term" value="P:protein transport"/>
    <property type="evidence" value="ECO:0007669"/>
    <property type="project" value="UniProtKB-KW"/>
</dbReference>
<dbReference type="PANTHER" id="PTHR12542:SF41">
    <property type="entry name" value="EXOCYST COMPLEX COMPONENT 7"/>
    <property type="match status" value="1"/>
</dbReference>
<evidence type="ECO:0000256" key="2">
    <source>
        <dbReference type="ARBA" id="ARBA00022448"/>
    </source>
</evidence>
<keyword evidence="2 5" id="KW-0813">Transport</keyword>
<comment type="function">
    <text evidence="5">Component of the exocyst complex involved in the docking of exocytic vesicles with fusion sites on the plasma membrane.</text>
</comment>
<dbReference type="GO" id="GO:0005546">
    <property type="term" value="F:phosphatidylinositol-4,5-bisphosphate binding"/>
    <property type="evidence" value="ECO:0007669"/>
    <property type="project" value="InterPro"/>
</dbReference>
<evidence type="ECO:0000259" key="7">
    <source>
        <dbReference type="Pfam" id="PF03081"/>
    </source>
</evidence>
<keyword evidence="5" id="KW-0653">Protein transport</keyword>
<organism evidence="8 9">
    <name type="scientific">Dimorphilus gyrociliatus</name>
    <dbReference type="NCBI Taxonomy" id="2664684"/>
    <lineage>
        <taxon>Eukaryota</taxon>
        <taxon>Metazoa</taxon>
        <taxon>Spiralia</taxon>
        <taxon>Lophotrochozoa</taxon>
        <taxon>Annelida</taxon>
        <taxon>Polychaeta</taxon>
        <taxon>Polychaeta incertae sedis</taxon>
        <taxon>Dinophilidae</taxon>
        <taxon>Dimorphilus</taxon>
    </lineage>
</organism>
<name>A0A7I8V853_9ANNE</name>
<dbReference type="InterPro" id="IPR004140">
    <property type="entry name" value="Exo70"/>
</dbReference>
<keyword evidence="3 5" id="KW-0268">Exocytosis</keyword>
<dbReference type="GO" id="GO:0000145">
    <property type="term" value="C:exocyst"/>
    <property type="evidence" value="ECO:0007669"/>
    <property type="project" value="InterPro"/>
</dbReference>
<accession>A0A7I8V853</accession>
<evidence type="ECO:0000313" key="9">
    <source>
        <dbReference type="Proteomes" id="UP000549394"/>
    </source>
</evidence>
<comment type="similarity">
    <text evidence="1 5">Belongs to the EXO70 family.</text>
</comment>
<sequence>MMSKASIETQLQKESNRLASLEETLIRSDAATDTMLKMLKGFDGRLERLNATIKPVHEETQRLHRRQENTLSVLGELDLILAHYKIAEEAESVVSQSPSNQIEQYLKKMNDIKSAKDYFEMIAKSEGHEKADDVVYKLTCPFDKGVSLLDEEFKYVLQRNSQPYNAKLILENLHAIASGKEPLSLAYDSKTAPLWGKVVKLPSQSVQTELGMMASWLLKLSTNTVTNTTENFAEHRVRGMRKCLDSVRNLINEEKFDLPFASPSAAKGKYADSQRRESNIFGSISSKIKNQFTTADRSPAPTKKRESYSNRENIKDDNNDGDIDFFLYMFPVVFRMTELEVALANSIFSKKTYVSYIMSTVFQGVFKTIHEEADRVNTICRKGVIRHDTSVILYVFQVLNHLRTAEPHFNNILQKLDCKKRYLDSLIHSFSETALQGLTELNDFIKSNQDRHALMPPDGTVHQMTSNIMIFLENLLINKESLLELFASKPSKEREAAHYLRNLISSLGLYLTNKSQTYTDPVLVIIFLLNNYNYMSKALQKKNSKLQFICQFDSDITQSFVQKCISYRQTYARSWDPVIQQISSDANRSFSPEKLKDRDRQLIKDKFSNFNKAFEDIYRIQKAYSVPDPELKDLLRTENQNRILPLYESFLRKYEDCGFTKNKEKYVKYRVEDIKRSMSQFFSA</sequence>
<dbReference type="OrthoDB" id="1922221at2759"/>
<dbReference type="InterPro" id="IPR046364">
    <property type="entry name" value="Exo70_C"/>
</dbReference>
<feature type="compositionally biased region" description="Basic and acidic residues" evidence="6">
    <location>
        <begin position="303"/>
        <end position="315"/>
    </location>
</feature>
<keyword evidence="9" id="KW-1185">Reference proteome</keyword>
<gene>
    <name evidence="8" type="ORF">DGYR_LOCUS670</name>
</gene>
<protein>
    <recommendedName>
        <fullName evidence="4 5">Exocyst complex component 7</fullName>
    </recommendedName>
    <alternativeName>
        <fullName evidence="5">Exocyst complex component Exo70</fullName>
    </alternativeName>
</protein>
<dbReference type="Gene3D" id="1.20.1280.170">
    <property type="entry name" value="Exocyst complex component Exo70"/>
    <property type="match status" value="1"/>
</dbReference>
<dbReference type="AlphaFoldDB" id="A0A7I8V853"/>
<dbReference type="InterPro" id="IPR016159">
    <property type="entry name" value="Cullin_repeat-like_dom_sf"/>
</dbReference>
<evidence type="ECO:0000256" key="4">
    <source>
        <dbReference type="ARBA" id="ARBA00026169"/>
    </source>
</evidence>
<comment type="caution">
    <text evidence="8">The sequence shown here is derived from an EMBL/GenBank/DDBJ whole genome shotgun (WGS) entry which is preliminary data.</text>
</comment>
<evidence type="ECO:0000256" key="5">
    <source>
        <dbReference type="RuleBase" id="RU365026"/>
    </source>
</evidence>
<dbReference type="Proteomes" id="UP000549394">
    <property type="component" value="Unassembled WGS sequence"/>
</dbReference>
<proteinExistence type="inferred from homology"/>
<evidence type="ECO:0000256" key="1">
    <source>
        <dbReference type="ARBA" id="ARBA00006756"/>
    </source>
</evidence>